<dbReference type="GO" id="GO:0009507">
    <property type="term" value="C:chloroplast"/>
    <property type="evidence" value="ECO:0007669"/>
    <property type="project" value="UniProtKB-ARBA"/>
</dbReference>
<keyword evidence="5" id="KW-1185">Reference proteome</keyword>
<accession>A0AAE0ARY9</accession>
<feature type="region of interest" description="Disordered" evidence="2">
    <location>
        <begin position="272"/>
        <end position="301"/>
    </location>
</feature>
<evidence type="ECO:0000259" key="3">
    <source>
        <dbReference type="Pfam" id="PF16561"/>
    </source>
</evidence>
<keyword evidence="1" id="KW-0175">Coiled coil</keyword>
<feature type="compositionally biased region" description="Polar residues" evidence="2">
    <location>
        <begin position="286"/>
        <end position="301"/>
    </location>
</feature>
<dbReference type="EMBL" id="JANJYJ010000003">
    <property type="protein sequence ID" value="KAK3223126.1"/>
    <property type="molecule type" value="Genomic_DNA"/>
</dbReference>
<name>A0AAE0ARY9_9ROSI</name>
<dbReference type="Pfam" id="PF16561">
    <property type="entry name" value="AMPK1_CBM"/>
    <property type="match status" value="1"/>
</dbReference>
<dbReference type="SUPFAM" id="SSF81296">
    <property type="entry name" value="E set domains"/>
    <property type="match status" value="1"/>
</dbReference>
<dbReference type="CDD" id="cd02859">
    <property type="entry name" value="E_set_AMPKbeta_like_N"/>
    <property type="match status" value="1"/>
</dbReference>
<evidence type="ECO:0000256" key="2">
    <source>
        <dbReference type="SAM" id="MobiDB-lite"/>
    </source>
</evidence>
<dbReference type="PANTHER" id="PTHR47434:SF1">
    <property type="entry name" value="PROTEIN PTST HOMOLOG 2, CHLOROPLASTIC"/>
    <property type="match status" value="1"/>
</dbReference>
<feature type="domain" description="AMP-activated protein kinase glycogen-binding" evidence="3">
    <location>
        <begin position="483"/>
        <end position="558"/>
    </location>
</feature>
<gene>
    <name evidence="4" type="ORF">Dsin_010151</name>
</gene>
<reference evidence="4" key="1">
    <citation type="journal article" date="2023" name="Plant J.">
        <title>Genome sequences and population genomics provide insights into the demographic history, inbreeding, and mutation load of two 'living fossil' tree species of Dipteronia.</title>
        <authorList>
            <person name="Feng Y."/>
            <person name="Comes H.P."/>
            <person name="Chen J."/>
            <person name="Zhu S."/>
            <person name="Lu R."/>
            <person name="Zhang X."/>
            <person name="Li P."/>
            <person name="Qiu J."/>
            <person name="Olsen K.M."/>
            <person name="Qiu Y."/>
        </authorList>
    </citation>
    <scope>NUCLEOTIDE SEQUENCE</scope>
    <source>
        <strain evidence="4">NBL</strain>
    </source>
</reference>
<evidence type="ECO:0000256" key="1">
    <source>
        <dbReference type="SAM" id="Coils"/>
    </source>
</evidence>
<sequence>MVSFTSASCHFLASPYSLTYLNARTFPSWVLVFNTRRVARKQEQLVSLNHPVAAAKARGSGGSLLGFLEDEKRNCGGCCSWLSGGFARRCKRDCYSEGDLGLEAEILEFMRNSEYPEVFPNKKQLMDAGRMDLVEAIVRQGGWLAFGWDLDDEDVEEEEQNWDLIMEKEYKNGALQERVESGRKGIALEANEVRRYGASSGSASSSDRSLEAATADDSGIEGILSRLEKERNINFGFALRDKENTTQLQSDHEKDDWLAGTSKDVTVADIGRSSRSASLNPGRGEINNSGSKLTHDTSLSSLDGLGNPLKPEMWRTWSIQRAGFSDVEFEAAEIAPNEKQTMDGSCDEILDLREGSSENLNKKEELNFFHEEINHNQVRNRLQHLELELSSVLRTLRSSMHKVMSQTGYESSSNDLLKLSDAWEFQENEIMNARDRLRSIRAKLVVLEGKMALTIIDAQKMVEEKQKRIDEARRALRLIRTACIVWPNSASQVLLAGSFDGWVSQRKMEKSSTGIFSSCLKLYPGRYEIKFIVDGEWKIDPLRPIVHNNGYENNLLIIK</sequence>
<dbReference type="Proteomes" id="UP001281410">
    <property type="component" value="Unassembled WGS sequence"/>
</dbReference>
<dbReference type="AlphaFoldDB" id="A0AAE0ARY9"/>
<protein>
    <recommendedName>
        <fullName evidence="3">AMP-activated protein kinase glycogen-binding domain-containing protein</fullName>
    </recommendedName>
</protein>
<dbReference type="PANTHER" id="PTHR47434">
    <property type="entry name" value="PROTEIN PTST HOMOLOG 3, CHLOROPLASTIC"/>
    <property type="match status" value="1"/>
</dbReference>
<evidence type="ECO:0000313" key="4">
    <source>
        <dbReference type="EMBL" id="KAK3223126.1"/>
    </source>
</evidence>
<dbReference type="InterPro" id="IPR013783">
    <property type="entry name" value="Ig-like_fold"/>
</dbReference>
<dbReference type="InterPro" id="IPR014756">
    <property type="entry name" value="Ig_E-set"/>
</dbReference>
<comment type="caution">
    <text evidence="4">The sequence shown here is derived from an EMBL/GenBank/DDBJ whole genome shotgun (WGS) entry which is preliminary data.</text>
</comment>
<evidence type="ECO:0000313" key="5">
    <source>
        <dbReference type="Proteomes" id="UP001281410"/>
    </source>
</evidence>
<organism evidence="4 5">
    <name type="scientific">Dipteronia sinensis</name>
    <dbReference type="NCBI Taxonomy" id="43782"/>
    <lineage>
        <taxon>Eukaryota</taxon>
        <taxon>Viridiplantae</taxon>
        <taxon>Streptophyta</taxon>
        <taxon>Embryophyta</taxon>
        <taxon>Tracheophyta</taxon>
        <taxon>Spermatophyta</taxon>
        <taxon>Magnoliopsida</taxon>
        <taxon>eudicotyledons</taxon>
        <taxon>Gunneridae</taxon>
        <taxon>Pentapetalae</taxon>
        <taxon>rosids</taxon>
        <taxon>malvids</taxon>
        <taxon>Sapindales</taxon>
        <taxon>Sapindaceae</taxon>
        <taxon>Hippocastanoideae</taxon>
        <taxon>Acereae</taxon>
        <taxon>Dipteronia</taxon>
    </lineage>
</organism>
<proteinExistence type="predicted"/>
<feature type="coiled-coil region" evidence="1">
    <location>
        <begin position="430"/>
        <end position="482"/>
    </location>
</feature>
<dbReference type="Gene3D" id="2.60.40.10">
    <property type="entry name" value="Immunoglobulins"/>
    <property type="match status" value="1"/>
</dbReference>
<dbReference type="InterPro" id="IPR032640">
    <property type="entry name" value="AMPK1_CBM"/>
</dbReference>